<dbReference type="Pfam" id="PF01814">
    <property type="entry name" value="Hemerythrin"/>
    <property type="match status" value="1"/>
</dbReference>
<evidence type="ECO:0000256" key="1">
    <source>
        <dbReference type="SAM" id="MobiDB-lite"/>
    </source>
</evidence>
<evidence type="ECO:0000313" key="4">
    <source>
        <dbReference type="Proteomes" id="UP001501444"/>
    </source>
</evidence>
<gene>
    <name evidence="3" type="ORF">GCM10010170_070090</name>
</gene>
<protein>
    <submittedName>
        <fullName evidence="3">Hemerythrin domain-containing protein</fullName>
    </submittedName>
</protein>
<dbReference type="PANTHER" id="PTHR35585">
    <property type="entry name" value="HHE DOMAIN PROTEIN (AFU_ORTHOLOGUE AFUA_4G00730)"/>
    <property type="match status" value="1"/>
</dbReference>
<dbReference type="RefSeq" id="WP_344616878.1">
    <property type="nucleotide sequence ID" value="NZ_BAAARV010000069.1"/>
</dbReference>
<proteinExistence type="predicted"/>
<evidence type="ECO:0000259" key="2">
    <source>
        <dbReference type="Pfam" id="PF01814"/>
    </source>
</evidence>
<dbReference type="Gene3D" id="1.20.120.520">
    <property type="entry name" value="nmb1532 protein domain like"/>
    <property type="match status" value="1"/>
</dbReference>
<sequence>MSEAHLPPLPPVPGVPDDEYEPAGRSMLELLEEDHAALRRLCSRAATEPAASDVLVATLARHLSAEEQYLYPAIHSVLPEGAAIAERELAADAELILALRRLHTQADTDALRSVADHVRQHTHRTATELFPALRERCTDGELVRLGNRVEIARSAAPTRPHPGTPSTPPLNKVVDPALGVVDKVMDALSRRTTWEEDL</sequence>
<accession>A0ABP5U7E0</accession>
<dbReference type="Proteomes" id="UP001501444">
    <property type="component" value="Unassembled WGS sequence"/>
</dbReference>
<comment type="caution">
    <text evidence="3">The sequence shown here is derived from an EMBL/GenBank/DDBJ whole genome shotgun (WGS) entry which is preliminary data.</text>
</comment>
<feature type="domain" description="Hemerythrin-like" evidence="2">
    <location>
        <begin position="27"/>
        <end position="133"/>
    </location>
</feature>
<evidence type="ECO:0000313" key="3">
    <source>
        <dbReference type="EMBL" id="GAA2369596.1"/>
    </source>
</evidence>
<dbReference type="InterPro" id="IPR012312">
    <property type="entry name" value="Hemerythrin-like"/>
</dbReference>
<feature type="region of interest" description="Disordered" evidence="1">
    <location>
        <begin position="1"/>
        <end position="21"/>
    </location>
</feature>
<dbReference type="EMBL" id="BAAARV010000069">
    <property type="protein sequence ID" value="GAA2369596.1"/>
    <property type="molecule type" value="Genomic_DNA"/>
</dbReference>
<feature type="compositionally biased region" description="Pro residues" evidence="1">
    <location>
        <begin position="159"/>
        <end position="168"/>
    </location>
</feature>
<keyword evidence="4" id="KW-1185">Reference proteome</keyword>
<reference evidence="4" key="1">
    <citation type="journal article" date="2019" name="Int. J. Syst. Evol. Microbiol.">
        <title>The Global Catalogue of Microorganisms (GCM) 10K type strain sequencing project: providing services to taxonomists for standard genome sequencing and annotation.</title>
        <authorList>
            <consortium name="The Broad Institute Genomics Platform"/>
            <consortium name="The Broad Institute Genome Sequencing Center for Infectious Disease"/>
            <person name="Wu L."/>
            <person name="Ma J."/>
        </authorList>
    </citation>
    <scope>NUCLEOTIDE SEQUENCE [LARGE SCALE GENOMIC DNA]</scope>
    <source>
        <strain evidence="4">JCM 3272</strain>
    </source>
</reference>
<organism evidence="3 4">
    <name type="scientific">Dactylosporangium salmoneum</name>
    <dbReference type="NCBI Taxonomy" id="53361"/>
    <lineage>
        <taxon>Bacteria</taxon>
        <taxon>Bacillati</taxon>
        <taxon>Actinomycetota</taxon>
        <taxon>Actinomycetes</taxon>
        <taxon>Micromonosporales</taxon>
        <taxon>Micromonosporaceae</taxon>
        <taxon>Dactylosporangium</taxon>
    </lineage>
</organism>
<name>A0ABP5U7E0_9ACTN</name>
<feature type="region of interest" description="Disordered" evidence="1">
    <location>
        <begin position="153"/>
        <end position="174"/>
    </location>
</feature>
<dbReference type="PANTHER" id="PTHR35585:SF1">
    <property type="entry name" value="HHE DOMAIN PROTEIN (AFU_ORTHOLOGUE AFUA_4G00730)"/>
    <property type="match status" value="1"/>
</dbReference>